<sequence>MDSSTAVSAVDGNNDVVIQVNVEDMETIWEPIDSEGIFESTSAGGNHDVKTSKNNEETGNISELTNSKEMDSSTALSAVDGNNDTYAAWASEPVRRGTSYDDDSVSKLQDSDADYIPSDGDLSSDISEHTKEDNDKNDGSKNITNQSTDFSLSDSINKENTCAPDDQNMYVSKSQGPSGRGKKNFCFYCHKMQSKISRHLETVHSKENDVMKFSAFQKIL</sequence>
<dbReference type="AlphaFoldDB" id="A0A653CQE5"/>
<reference evidence="2 3" key="1">
    <citation type="submission" date="2019-01" db="EMBL/GenBank/DDBJ databases">
        <authorList>
            <person name="Sayadi A."/>
        </authorList>
    </citation>
    <scope>NUCLEOTIDE SEQUENCE [LARGE SCALE GENOMIC DNA]</scope>
</reference>
<gene>
    <name evidence="2" type="ORF">CALMAC_LOCUS11006</name>
</gene>
<proteinExistence type="predicted"/>
<dbReference type="Proteomes" id="UP000410492">
    <property type="component" value="Unassembled WGS sequence"/>
</dbReference>
<keyword evidence="3" id="KW-1185">Reference proteome</keyword>
<feature type="compositionally biased region" description="Polar residues" evidence="1">
    <location>
        <begin position="72"/>
        <end position="85"/>
    </location>
</feature>
<feature type="region of interest" description="Disordered" evidence="1">
    <location>
        <begin position="33"/>
        <end position="180"/>
    </location>
</feature>
<feature type="compositionally biased region" description="Basic and acidic residues" evidence="1">
    <location>
        <begin position="47"/>
        <end position="56"/>
    </location>
</feature>
<protein>
    <submittedName>
        <fullName evidence="2">Uncharacterized protein</fullName>
    </submittedName>
</protein>
<evidence type="ECO:0000256" key="1">
    <source>
        <dbReference type="SAM" id="MobiDB-lite"/>
    </source>
</evidence>
<feature type="compositionally biased region" description="Basic and acidic residues" evidence="1">
    <location>
        <begin position="126"/>
        <end position="139"/>
    </location>
</feature>
<organism evidence="2 3">
    <name type="scientific">Callosobruchus maculatus</name>
    <name type="common">Southern cowpea weevil</name>
    <name type="synonym">Pulse bruchid</name>
    <dbReference type="NCBI Taxonomy" id="64391"/>
    <lineage>
        <taxon>Eukaryota</taxon>
        <taxon>Metazoa</taxon>
        <taxon>Ecdysozoa</taxon>
        <taxon>Arthropoda</taxon>
        <taxon>Hexapoda</taxon>
        <taxon>Insecta</taxon>
        <taxon>Pterygota</taxon>
        <taxon>Neoptera</taxon>
        <taxon>Endopterygota</taxon>
        <taxon>Coleoptera</taxon>
        <taxon>Polyphaga</taxon>
        <taxon>Cucujiformia</taxon>
        <taxon>Chrysomeloidea</taxon>
        <taxon>Chrysomelidae</taxon>
        <taxon>Bruchinae</taxon>
        <taxon>Bruchini</taxon>
        <taxon>Callosobruchus</taxon>
    </lineage>
</organism>
<accession>A0A653CQE5</accession>
<evidence type="ECO:0000313" key="2">
    <source>
        <dbReference type="EMBL" id="VEN50140.1"/>
    </source>
</evidence>
<name>A0A653CQE5_CALMS</name>
<feature type="compositionally biased region" description="Polar residues" evidence="1">
    <location>
        <begin position="140"/>
        <end position="160"/>
    </location>
</feature>
<evidence type="ECO:0000313" key="3">
    <source>
        <dbReference type="Proteomes" id="UP000410492"/>
    </source>
</evidence>
<dbReference type="EMBL" id="CAACVG010008522">
    <property type="protein sequence ID" value="VEN50140.1"/>
    <property type="molecule type" value="Genomic_DNA"/>
</dbReference>